<accession>A0A0C3B5R1</accession>
<evidence type="ECO:0000313" key="1">
    <source>
        <dbReference type="EMBL" id="KIM81573.1"/>
    </source>
</evidence>
<dbReference type="OrthoDB" id="2851338at2759"/>
<dbReference type="InParanoid" id="A0A0C3B5R1"/>
<evidence type="ECO:0008006" key="3">
    <source>
        <dbReference type="Google" id="ProtNLM"/>
    </source>
</evidence>
<keyword evidence="2" id="KW-1185">Reference proteome</keyword>
<organism evidence="1 2">
    <name type="scientific">Piloderma croceum (strain F 1598)</name>
    <dbReference type="NCBI Taxonomy" id="765440"/>
    <lineage>
        <taxon>Eukaryota</taxon>
        <taxon>Fungi</taxon>
        <taxon>Dikarya</taxon>
        <taxon>Basidiomycota</taxon>
        <taxon>Agaricomycotina</taxon>
        <taxon>Agaricomycetes</taxon>
        <taxon>Agaricomycetidae</taxon>
        <taxon>Atheliales</taxon>
        <taxon>Atheliaceae</taxon>
        <taxon>Piloderma</taxon>
    </lineage>
</organism>
<dbReference type="EMBL" id="KN832998">
    <property type="protein sequence ID" value="KIM81573.1"/>
    <property type="molecule type" value="Genomic_DNA"/>
</dbReference>
<sequence length="234" mass="26519">MPPGFLAVFSEPGANVTIDEYQDWYSNEHIPIRLDHLPSFLTGARYSASDSLRPSWVAVYDVDDTSTFFLESYTKLRTNRSPREADLVKRLELLDRRTYEVIGDENKGLTSSYHPVDPTKFILTQGIECPDDAALKGWFNAIAKDLNNVEGWTRTGLYKCIDNLKSGMSVGSGEEEQKVPKYLVIYEFLHPAAIDSSSFKSTIQRHSAKFDVNFVDGEERKWGLYRAYPGIAQS</sequence>
<dbReference type="HOGENOM" id="CLU_073903_0_1_1"/>
<protein>
    <recommendedName>
        <fullName evidence="3">EthD domain-containing protein</fullName>
    </recommendedName>
</protein>
<evidence type="ECO:0000313" key="2">
    <source>
        <dbReference type="Proteomes" id="UP000054166"/>
    </source>
</evidence>
<name>A0A0C3B5R1_PILCF</name>
<gene>
    <name evidence="1" type="ORF">PILCRDRAFT_821356</name>
</gene>
<dbReference type="Proteomes" id="UP000054166">
    <property type="component" value="Unassembled WGS sequence"/>
</dbReference>
<reference evidence="1 2" key="1">
    <citation type="submission" date="2014-04" db="EMBL/GenBank/DDBJ databases">
        <authorList>
            <consortium name="DOE Joint Genome Institute"/>
            <person name="Kuo A."/>
            <person name="Tarkka M."/>
            <person name="Buscot F."/>
            <person name="Kohler A."/>
            <person name="Nagy L.G."/>
            <person name="Floudas D."/>
            <person name="Copeland A."/>
            <person name="Barry K.W."/>
            <person name="Cichocki N."/>
            <person name="Veneault-Fourrey C."/>
            <person name="LaButti K."/>
            <person name="Lindquist E.A."/>
            <person name="Lipzen A."/>
            <person name="Lundell T."/>
            <person name="Morin E."/>
            <person name="Murat C."/>
            <person name="Sun H."/>
            <person name="Tunlid A."/>
            <person name="Henrissat B."/>
            <person name="Grigoriev I.V."/>
            <person name="Hibbett D.S."/>
            <person name="Martin F."/>
            <person name="Nordberg H.P."/>
            <person name="Cantor M.N."/>
            <person name="Hua S.X."/>
        </authorList>
    </citation>
    <scope>NUCLEOTIDE SEQUENCE [LARGE SCALE GENOMIC DNA]</scope>
    <source>
        <strain evidence="1 2">F 1598</strain>
    </source>
</reference>
<dbReference type="AlphaFoldDB" id="A0A0C3B5R1"/>
<reference evidence="2" key="2">
    <citation type="submission" date="2015-01" db="EMBL/GenBank/DDBJ databases">
        <title>Evolutionary Origins and Diversification of the Mycorrhizal Mutualists.</title>
        <authorList>
            <consortium name="DOE Joint Genome Institute"/>
            <consortium name="Mycorrhizal Genomics Consortium"/>
            <person name="Kohler A."/>
            <person name="Kuo A."/>
            <person name="Nagy L.G."/>
            <person name="Floudas D."/>
            <person name="Copeland A."/>
            <person name="Barry K.W."/>
            <person name="Cichocki N."/>
            <person name="Veneault-Fourrey C."/>
            <person name="LaButti K."/>
            <person name="Lindquist E.A."/>
            <person name="Lipzen A."/>
            <person name="Lundell T."/>
            <person name="Morin E."/>
            <person name="Murat C."/>
            <person name="Riley R."/>
            <person name="Ohm R."/>
            <person name="Sun H."/>
            <person name="Tunlid A."/>
            <person name="Henrissat B."/>
            <person name="Grigoriev I.V."/>
            <person name="Hibbett D.S."/>
            <person name="Martin F."/>
        </authorList>
    </citation>
    <scope>NUCLEOTIDE SEQUENCE [LARGE SCALE GENOMIC DNA]</scope>
    <source>
        <strain evidence="2">F 1598</strain>
    </source>
</reference>
<dbReference type="STRING" id="765440.A0A0C3B5R1"/>
<proteinExistence type="predicted"/>